<dbReference type="AlphaFoldDB" id="A0AAE0PKD5"/>
<keyword evidence="3" id="KW-1185">Reference proteome</keyword>
<reference evidence="2" key="2">
    <citation type="submission" date="2023-07" db="EMBL/GenBank/DDBJ databases">
        <authorList>
            <consortium name="Lawrence Berkeley National Laboratory"/>
            <person name="Haridas S."/>
            <person name="Hensen N."/>
            <person name="Bonometti L."/>
            <person name="Westerberg I."/>
            <person name="Brannstrom I.O."/>
            <person name="Guillou S."/>
            <person name="Cros-Aarteil S."/>
            <person name="Calhoun S."/>
            <person name="Kuo A."/>
            <person name="Mondo S."/>
            <person name="Pangilinan J."/>
            <person name="Riley R."/>
            <person name="LaButti K."/>
            <person name="Andreopoulos B."/>
            <person name="Lipzen A."/>
            <person name="Chen C."/>
            <person name="Yanf M."/>
            <person name="Daum C."/>
            <person name="Ng V."/>
            <person name="Clum A."/>
            <person name="Steindorff A."/>
            <person name="Ohm R."/>
            <person name="Martin F."/>
            <person name="Silar P."/>
            <person name="Natvig D."/>
            <person name="Lalanne C."/>
            <person name="Gautier V."/>
            <person name="Ament-velasquez S.L."/>
            <person name="Kruys A."/>
            <person name="Hutchinson M.I."/>
            <person name="Powell A.J."/>
            <person name="Barry K."/>
            <person name="Miller A.N."/>
            <person name="Grigoriev I.V."/>
            <person name="Debuchy R."/>
            <person name="Gladieux P."/>
            <person name="Thoren M.H."/>
            <person name="Johannesson H."/>
        </authorList>
    </citation>
    <scope>NUCLEOTIDE SEQUENCE</scope>
    <source>
        <strain evidence="2">FGSC 1904</strain>
    </source>
</reference>
<dbReference type="PANTHER" id="PTHR35043:SF9">
    <property type="match status" value="1"/>
</dbReference>
<gene>
    <name evidence="2" type="ORF">B0T20DRAFT_475596</name>
</gene>
<evidence type="ECO:0000313" key="3">
    <source>
        <dbReference type="Proteomes" id="UP001281003"/>
    </source>
</evidence>
<keyword evidence="1" id="KW-1133">Transmembrane helix</keyword>
<keyword evidence="1" id="KW-0472">Membrane</keyword>
<proteinExistence type="predicted"/>
<dbReference type="EMBL" id="JAUTDP010000002">
    <property type="protein sequence ID" value="KAK3401472.1"/>
    <property type="molecule type" value="Genomic_DNA"/>
</dbReference>
<evidence type="ECO:0000313" key="2">
    <source>
        <dbReference type="EMBL" id="KAK3401472.1"/>
    </source>
</evidence>
<comment type="caution">
    <text evidence="2">The sequence shown here is derived from an EMBL/GenBank/DDBJ whole genome shotgun (WGS) entry which is preliminary data.</text>
</comment>
<sequence length="377" mass="43039">MDHEIFGHAFNNATDPHWEPEPDRRGTFGIISTCLVTLGLCVWTAIHLNVPKHKEGTWMPLIRKVGWVLLGLLSPELIAYTAFQQYTRAKSVIKTMNHANDIPPERSTWKDVLSRFARPWIKRISDPEECPLTSHARSSSKKWTMTHGFYVAMGGIVIQMPDDKETDDNSGNRILNFFPAKSLDKKARKVLTLTPEGVEFLITKAGNMAHLIPDIPEDHIKDKSKGSGFAKTLVCVQAIWFCAQCFSRFHQDLSISLLELNTFGHAICTLFTYLLWWQKPLDVEEPERVIFEPDADTENSRRSSQVLAAMCCKSKLEGVSTEISSFYPQDKSFYFRHPKNKYDIWPQQEHDPGPDNRTVDLEVKPEGGDLGLEFRYV</sequence>
<keyword evidence="1" id="KW-0812">Transmembrane</keyword>
<protein>
    <submittedName>
        <fullName evidence="2">Uncharacterized protein</fullName>
    </submittedName>
</protein>
<feature type="transmembrane region" description="Helical" evidence="1">
    <location>
        <begin position="61"/>
        <end position="83"/>
    </location>
</feature>
<feature type="transmembrane region" description="Helical" evidence="1">
    <location>
        <begin position="28"/>
        <end position="49"/>
    </location>
</feature>
<organism evidence="2 3">
    <name type="scientific">Sordaria brevicollis</name>
    <dbReference type="NCBI Taxonomy" id="83679"/>
    <lineage>
        <taxon>Eukaryota</taxon>
        <taxon>Fungi</taxon>
        <taxon>Dikarya</taxon>
        <taxon>Ascomycota</taxon>
        <taxon>Pezizomycotina</taxon>
        <taxon>Sordariomycetes</taxon>
        <taxon>Sordariomycetidae</taxon>
        <taxon>Sordariales</taxon>
        <taxon>Sordariaceae</taxon>
        <taxon>Sordaria</taxon>
    </lineage>
</organism>
<name>A0AAE0PKD5_SORBR</name>
<dbReference type="PANTHER" id="PTHR35043">
    <property type="entry name" value="TRANSCRIPTION FACTOR DOMAIN-CONTAINING PROTEIN"/>
    <property type="match status" value="1"/>
</dbReference>
<evidence type="ECO:0000256" key="1">
    <source>
        <dbReference type="SAM" id="Phobius"/>
    </source>
</evidence>
<accession>A0AAE0PKD5</accession>
<reference evidence="2" key="1">
    <citation type="journal article" date="2023" name="Mol. Phylogenet. Evol.">
        <title>Genome-scale phylogeny and comparative genomics of the fungal order Sordariales.</title>
        <authorList>
            <person name="Hensen N."/>
            <person name="Bonometti L."/>
            <person name="Westerberg I."/>
            <person name="Brannstrom I.O."/>
            <person name="Guillou S."/>
            <person name="Cros-Aarteil S."/>
            <person name="Calhoun S."/>
            <person name="Haridas S."/>
            <person name="Kuo A."/>
            <person name="Mondo S."/>
            <person name="Pangilinan J."/>
            <person name="Riley R."/>
            <person name="LaButti K."/>
            <person name="Andreopoulos B."/>
            <person name="Lipzen A."/>
            <person name="Chen C."/>
            <person name="Yan M."/>
            <person name="Daum C."/>
            <person name="Ng V."/>
            <person name="Clum A."/>
            <person name="Steindorff A."/>
            <person name="Ohm R.A."/>
            <person name="Martin F."/>
            <person name="Silar P."/>
            <person name="Natvig D.O."/>
            <person name="Lalanne C."/>
            <person name="Gautier V."/>
            <person name="Ament-Velasquez S.L."/>
            <person name="Kruys A."/>
            <person name="Hutchinson M.I."/>
            <person name="Powell A.J."/>
            <person name="Barry K."/>
            <person name="Miller A.N."/>
            <person name="Grigoriev I.V."/>
            <person name="Debuchy R."/>
            <person name="Gladieux P."/>
            <person name="Hiltunen Thoren M."/>
            <person name="Johannesson H."/>
        </authorList>
    </citation>
    <scope>NUCLEOTIDE SEQUENCE</scope>
    <source>
        <strain evidence="2">FGSC 1904</strain>
    </source>
</reference>
<dbReference type="Proteomes" id="UP001281003">
    <property type="component" value="Unassembled WGS sequence"/>
</dbReference>